<name>A0A4R1G527_9GAMM</name>
<dbReference type="EMBL" id="SMFU01000014">
    <property type="protein sequence ID" value="TCK02588.1"/>
    <property type="molecule type" value="Genomic_DNA"/>
</dbReference>
<sequence>MKKIKHRIPEWVTRGKTIKQLIKELESFENQDLEVRLSLDDGDTHSCISLVAKGFDDENNQYCVLSNSESYHENEWQDLMDEAGENV</sequence>
<keyword evidence="2" id="KW-1185">Reference proteome</keyword>
<gene>
    <name evidence="1" type="ORF">CLV83_4284</name>
</gene>
<comment type="caution">
    <text evidence="1">The sequence shown here is derived from an EMBL/GenBank/DDBJ whole genome shotgun (WGS) entry which is preliminary data.</text>
</comment>
<proteinExistence type="predicted"/>
<accession>A0A4R1G527</accession>
<evidence type="ECO:0000313" key="1">
    <source>
        <dbReference type="EMBL" id="TCK02588.1"/>
    </source>
</evidence>
<protein>
    <submittedName>
        <fullName evidence="1">Uncharacterized protein</fullName>
    </submittedName>
</protein>
<dbReference type="AlphaFoldDB" id="A0A4R1G527"/>
<dbReference type="RefSeq" id="WP_132297573.1">
    <property type="nucleotide sequence ID" value="NZ_SMFU01000014.1"/>
</dbReference>
<organism evidence="1 2">
    <name type="scientific">Marinobacterium mangrovicola</name>
    <dbReference type="NCBI Taxonomy" id="1476959"/>
    <lineage>
        <taxon>Bacteria</taxon>
        <taxon>Pseudomonadati</taxon>
        <taxon>Pseudomonadota</taxon>
        <taxon>Gammaproteobacteria</taxon>
        <taxon>Oceanospirillales</taxon>
        <taxon>Oceanospirillaceae</taxon>
        <taxon>Marinobacterium</taxon>
    </lineage>
</organism>
<reference evidence="1 2" key="1">
    <citation type="submission" date="2019-03" db="EMBL/GenBank/DDBJ databases">
        <title>Genomic Encyclopedia of Archaeal and Bacterial Type Strains, Phase II (KMG-II): from individual species to whole genera.</title>
        <authorList>
            <person name="Goeker M."/>
        </authorList>
    </citation>
    <scope>NUCLEOTIDE SEQUENCE [LARGE SCALE GENOMIC DNA]</scope>
    <source>
        <strain evidence="1 2">DSM 27697</strain>
    </source>
</reference>
<dbReference type="OrthoDB" id="8780048at2"/>
<evidence type="ECO:0000313" key="2">
    <source>
        <dbReference type="Proteomes" id="UP000294546"/>
    </source>
</evidence>
<dbReference type="Proteomes" id="UP000294546">
    <property type="component" value="Unassembled WGS sequence"/>
</dbReference>